<evidence type="ECO:0000313" key="3">
    <source>
        <dbReference type="Proteomes" id="UP000757232"/>
    </source>
</evidence>
<dbReference type="Pfam" id="PF08208">
    <property type="entry name" value="RNA_polI_A34"/>
    <property type="match status" value="1"/>
</dbReference>
<dbReference type="Proteomes" id="UP000757232">
    <property type="component" value="Unassembled WGS sequence"/>
</dbReference>
<comment type="caution">
    <text evidence="2">The sequence shown here is derived from an EMBL/GenBank/DDBJ whole genome shotgun (WGS) entry which is preliminary data.</text>
</comment>
<feature type="region of interest" description="Disordered" evidence="1">
    <location>
        <begin position="1"/>
        <end position="84"/>
    </location>
</feature>
<feature type="region of interest" description="Disordered" evidence="1">
    <location>
        <begin position="256"/>
        <end position="342"/>
    </location>
</feature>
<keyword evidence="3" id="KW-1185">Reference proteome</keyword>
<proteinExistence type="predicted"/>
<accession>A0A9Q5NBH2</accession>
<sequence>MPSEILLPQSQTEKSASKRNTNSKSKSMPKEGFPASQSKSKGKQGLGSQASASILSNVLRQGRDELSTDEEVDDGRGNALAPPGCVRLTDVLDSEEFDWDSLKEDNDDLELVVLRVPERIKPKYLSHLSLSLPTSEATAVQKLASLNRKSGAYDVWSIPHPSPSSSMPDYNEMSGPAVGGEELLSLNVLLPRKKKGGKLYLVLTAQSSLPTPPATPHEDSTGAQDVNANANSDIYKSPARYQHPKHLLKHRFLPTGAGLRDPASSTLTPSIPTTPSTLTGPIENANGENETAVKAAKDERTKAKKVKKMKDARVEGGSPTKKRKAEGEEKKVKKTKLVNFES</sequence>
<reference evidence="2" key="1">
    <citation type="submission" date="2016-06" db="EMBL/GenBank/DDBJ databases">
        <title>Draft Genome sequence of the fungus Inonotus baumii.</title>
        <authorList>
            <person name="Zhu H."/>
            <person name="Lin W."/>
        </authorList>
    </citation>
    <scope>NUCLEOTIDE SEQUENCE</scope>
    <source>
        <strain evidence="2">821</strain>
    </source>
</reference>
<organism evidence="2 3">
    <name type="scientific">Sanghuangporus baumii</name>
    <name type="common">Phellinus baumii</name>
    <dbReference type="NCBI Taxonomy" id="108892"/>
    <lineage>
        <taxon>Eukaryota</taxon>
        <taxon>Fungi</taxon>
        <taxon>Dikarya</taxon>
        <taxon>Basidiomycota</taxon>
        <taxon>Agaricomycotina</taxon>
        <taxon>Agaricomycetes</taxon>
        <taxon>Hymenochaetales</taxon>
        <taxon>Hymenochaetaceae</taxon>
        <taxon>Sanghuangporus</taxon>
    </lineage>
</organism>
<gene>
    <name evidence="2" type="ORF">A7U60_g1661</name>
</gene>
<dbReference type="InterPro" id="IPR013240">
    <property type="entry name" value="DNA-dir_RNA_pol1_su_RPA34"/>
</dbReference>
<dbReference type="GO" id="GO:0006360">
    <property type="term" value="P:transcription by RNA polymerase I"/>
    <property type="evidence" value="ECO:0007669"/>
    <property type="project" value="InterPro"/>
</dbReference>
<feature type="compositionally biased region" description="Low complexity" evidence="1">
    <location>
        <begin position="264"/>
        <end position="282"/>
    </location>
</feature>
<name>A0A9Q5NBH2_SANBA</name>
<dbReference type="OrthoDB" id="76224at2759"/>
<evidence type="ECO:0000256" key="1">
    <source>
        <dbReference type="SAM" id="MobiDB-lite"/>
    </source>
</evidence>
<dbReference type="AlphaFoldDB" id="A0A9Q5NBH2"/>
<evidence type="ECO:0000313" key="2">
    <source>
        <dbReference type="EMBL" id="OCB91096.1"/>
    </source>
</evidence>
<feature type="compositionally biased region" description="Polar residues" evidence="1">
    <location>
        <begin position="8"/>
        <end position="26"/>
    </location>
</feature>
<protein>
    <submittedName>
        <fullName evidence="2">Uncharacterized protein</fullName>
    </submittedName>
</protein>
<dbReference type="EMBL" id="LNZH02000106">
    <property type="protein sequence ID" value="OCB91096.1"/>
    <property type="molecule type" value="Genomic_DNA"/>
</dbReference>
<feature type="compositionally biased region" description="Polar residues" evidence="1">
    <location>
        <begin position="46"/>
        <end position="59"/>
    </location>
</feature>